<evidence type="ECO:0000313" key="3">
    <source>
        <dbReference type="EMBL" id="ERK63130.1"/>
    </source>
</evidence>
<dbReference type="GO" id="GO:0016740">
    <property type="term" value="F:transferase activity"/>
    <property type="evidence" value="ECO:0007669"/>
    <property type="project" value="UniProtKB-KW"/>
</dbReference>
<proteinExistence type="predicted"/>
<dbReference type="Proteomes" id="UP000017052">
    <property type="component" value="Unassembled WGS sequence"/>
</dbReference>
<dbReference type="EMBL" id="ACVN02000018">
    <property type="protein sequence ID" value="ERK63130.1"/>
    <property type="molecule type" value="Genomic_DNA"/>
</dbReference>
<keyword evidence="3" id="KW-0808">Transferase</keyword>
<reference evidence="3" key="1">
    <citation type="submission" date="2013-08" db="EMBL/GenBank/DDBJ databases">
        <authorList>
            <person name="Durkin A.S."/>
            <person name="Haft D.R."/>
            <person name="McCorrison J."/>
            <person name="Torralba M."/>
            <person name="Gillis M."/>
            <person name="Haft D.H."/>
            <person name="Methe B."/>
            <person name="Sutton G."/>
            <person name="Nelson K.E."/>
        </authorList>
    </citation>
    <scope>NUCLEOTIDE SEQUENCE [LARGE SCALE GENOMIC DNA]</scope>
    <source>
        <strain evidence="3">F0233</strain>
    </source>
</reference>
<evidence type="ECO:0000313" key="4">
    <source>
        <dbReference type="Proteomes" id="UP000017052"/>
    </source>
</evidence>
<evidence type="ECO:0000259" key="2">
    <source>
        <dbReference type="Pfam" id="PF04230"/>
    </source>
</evidence>
<organism evidence="3 4">
    <name type="scientific">Propionibacterium acidifaciens F0233</name>
    <dbReference type="NCBI Taxonomy" id="553198"/>
    <lineage>
        <taxon>Bacteria</taxon>
        <taxon>Bacillati</taxon>
        <taxon>Actinomycetota</taxon>
        <taxon>Actinomycetes</taxon>
        <taxon>Propionibacteriales</taxon>
        <taxon>Propionibacteriaceae</taxon>
        <taxon>Propionibacterium</taxon>
    </lineage>
</organism>
<dbReference type="InterPro" id="IPR007345">
    <property type="entry name" value="Polysacch_pyruvyl_Trfase"/>
</dbReference>
<feature type="region of interest" description="Disordered" evidence="1">
    <location>
        <begin position="1"/>
        <end position="51"/>
    </location>
</feature>
<feature type="compositionally biased region" description="Basic and acidic residues" evidence="1">
    <location>
        <begin position="1"/>
        <end position="16"/>
    </location>
</feature>
<dbReference type="AlphaFoldDB" id="U2QJQ3"/>
<dbReference type="Pfam" id="PF04230">
    <property type="entry name" value="PS_pyruv_trans"/>
    <property type="match status" value="1"/>
</dbReference>
<name>U2QJQ3_9ACTN</name>
<sequence length="426" mass="46750">MERPGEKKTMSDHIRAPEQQAGPFGSPSFPSAVGRPAGPGSPSVGRPAGPGSPSVALLTLHAVRDYGSVLQTLATQVLLESAGARCTVLDFRRENAGDDALHRLAGSRHGRGPLMRRAYGLVHEREARRRALVFQDFLARRINLTRRHYDSYESLRGTADQYDSFCVGSDQVWNIARNLDNRPFYLSFLPPGVHRFSFASSPGTPTLPALEEERAVRALSAFDALSVREPSARDYLAGLGLDVQQHVDPTLAIPPAYWRGLASDAVLNHEYLLVHQLNRNPLLTQAVSRLAARTGLPVVRIGHWPTARMPLARRIVLPTVEDFLALIRDASLVVTDSFHGVALSHVFATQFIAAPPPQYGGCLASVLGLLGTRSRLIRSAKQTDVLPLRFGPLLFDRRRLGDERLRAGQYLRSCLAPLRAPRPEAS</sequence>
<comment type="caution">
    <text evidence="3">The sequence shown here is derived from an EMBL/GenBank/DDBJ whole genome shotgun (WGS) entry which is preliminary data.</text>
</comment>
<gene>
    <name evidence="3" type="ORF">HMPREF0682_0724</name>
</gene>
<feature type="domain" description="Polysaccharide pyruvyl transferase" evidence="2">
    <location>
        <begin position="66"/>
        <end position="353"/>
    </location>
</feature>
<protein>
    <submittedName>
        <fullName evidence="3">Polysaccharide pyruvyl transferase</fullName>
    </submittedName>
</protein>
<accession>U2QJQ3</accession>
<keyword evidence="4" id="KW-1185">Reference proteome</keyword>
<evidence type="ECO:0000256" key="1">
    <source>
        <dbReference type="SAM" id="MobiDB-lite"/>
    </source>
</evidence>